<comment type="caution">
    <text evidence="2">The sequence shown here is derived from an EMBL/GenBank/DDBJ whole genome shotgun (WGS) entry which is preliminary data.</text>
</comment>
<evidence type="ECO:0000256" key="1">
    <source>
        <dbReference type="SAM" id="MobiDB-lite"/>
    </source>
</evidence>
<name>A0A7J7DS72_TRIWF</name>
<dbReference type="InParanoid" id="A0A7J7DS72"/>
<reference evidence="2 3" key="1">
    <citation type="journal article" date="2020" name="Nat. Commun.">
        <title>Genome of Tripterygium wilfordii and identification of cytochrome P450 involved in triptolide biosynthesis.</title>
        <authorList>
            <person name="Tu L."/>
            <person name="Su P."/>
            <person name="Zhang Z."/>
            <person name="Gao L."/>
            <person name="Wang J."/>
            <person name="Hu T."/>
            <person name="Zhou J."/>
            <person name="Zhang Y."/>
            <person name="Zhao Y."/>
            <person name="Liu Y."/>
            <person name="Song Y."/>
            <person name="Tong Y."/>
            <person name="Lu Y."/>
            <person name="Yang J."/>
            <person name="Xu C."/>
            <person name="Jia M."/>
            <person name="Peters R.J."/>
            <person name="Huang L."/>
            <person name="Gao W."/>
        </authorList>
    </citation>
    <scope>NUCLEOTIDE SEQUENCE [LARGE SCALE GENOMIC DNA]</scope>
    <source>
        <strain evidence="3">cv. XIE 37</strain>
        <tissue evidence="2">Leaf</tissue>
    </source>
</reference>
<feature type="compositionally biased region" description="Basic and acidic residues" evidence="1">
    <location>
        <begin position="98"/>
        <end position="115"/>
    </location>
</feature>
<feature type="region of interest" description="Disordered" evidence="1">
    <location>
        <begin position="1"/>
        <end position="24"/>
    </location>
</feature>
<feature type="compositionally biased region" description="Basic residues" evidence="1">
    <location>
        <begin position="87"/>
        <end position="97"/>
    </location>
</feature>
<proteinExistence type="predicted"/>
<dbReference type="AlphaFoldDB" id="A0A7J7DS72"/>
<protein>
    <submittedName>
        <fullName evidence="2">Uncharacterized protein</fullName>
    </submittedName>
</protein>
<organism evidence="2 3">
    <name type="scientific">Tripterygium wilfordii</name>
    <name type="common">Thunder God vine</name>
    <dbReference type="NCBI Taxonomy" id="458696"/>
    <lineage>
        <taxon>Eukaryota</taxon>
        <taxon>Viridiplantae</taxon>
        <taxon>Streptophyta</taxon>
        <taxon>Embryophyta</taxon>
        <taxon>Tracheophyta</taxon>
        <taxon>Spermatophyta</taxon>
        <taxon>Magnoliopsida</taxon>
        <taxon>eudicotyledons</taxon>
        <taxon>Gunneridae</taxon>
        <taxon>Pentapetalae</taxon>
        <taxon>rosids</taxon>
        <taxon>fabids</taxon>
        <taxon>Celastrales</taxon>
        <taxon>Celastraceae</taxon>
        <taxon>Tripterygium</taxon>
    </lineage>
</organism>
<accession>A0A7J7DS72</accession>
<gene>
    <name evidence="2" type="ORF">HS088_TW04G01182</name>
</gene>
<evidence type="ECO:0000313" key="3">
    <source>
        <dbReference type="Proteomes" id="UP000593562"/>
    </source>
</evidence>
<feature type="region of interest" description="Disordered" evidence="1">
    <location>
        <begin position="87"/>
        <end position="128"/>
    </location>
</feature>
<keyword evidence="3" id="KW-1185">Reference proteome</keyword>
<dbReference type="Proteomes" id="UP000593562">
    <property type="component" value="Unassembled WGS sequence"/>
</dbReference>
<sequence length="128" mass="14507">MDEKEVTSSFVQKHGLPANSTNLEMAGRLTSLLKGTDELTSRGQSCSINGLGETASEKEAIDEIRKFKKVRFNPDIEVRHYVVSVKRRGRRRSMVKKPAKENPVKLSEDTVDNTRRITRSRLSSTKCR</sequence>
<evidence type="ECO:0000313" key="2">
    <source>
        <dbReference type="EMBL" id="KAF5749218.1"/>
    </source>
</evidence>
<dbReference type="EMBL" id="JAAARO010000004">
    <property type="protein sequence ID" value="KAF5749218.1"/>
    <property type="molecule type" value="Genomic_DNA"/>
</dbReference>